<feature type="transmembrane region" description="Helical" evidence="2">
    <location>
        <begin position="7"/>
        <end position="26"/>
    </location>
</feature>
<comment type="caution">
    <text evidence="4">The sequence shown here is derived from an EMBL/GenBank/DDBJ whole genome shotgun (WGS) entry which is preliminary data.</text>
</comment>
<keyword evidence="2" id="KW-1133">Transmembrane helix</keyword>
<accession>A0A5C5VCR7</accession>
<keyword evidence="2" id="KW-0472">Membrane</keyword>
<protein>
    <submittedName>
        <fullName evidence="4">CAAX amino terminal protease self-immunity</fullName>
    </submittedName>
</protein>
<dbReference type="OrthoDB" id="258511at2"/>
<sequence length="348" mass="37644">MSDIVEALKELTLFAVIAAPIWAVLVRKRLREGSFLPYTPRWPVPWGPVGAFLAIGFLILSLLEAGASSGPADQAPAQSAMTADQFVQFAVLSAVLNLGLVFGLVVFFLKSGRSTLSDVGLPEDGTEVLSDLRLGVVTALASLLPVYALQVLLVVGLGVESEHPTLLQLLNDSNPLVLLAAWLTAGVVAPVFEEFVFRLLFQGWMERVEDEALGIAGRLTLEEGEDDGQEPEPKDEIDAGRFVDSDNPYASPQVHTLRRLRRRRGTPPTPPEETFAGLPHGWGPILISSFVFALLHLSQGAAVGPLFILALMLGYLYQRTHRITPSIFAHMTFNTISLLAAYATAHAS</sequence>
<feature type="transmembrane region" description="Helical" evidence="2">
    <location>
        <begin position="176"/>
        <end position="201"/>
    </location>
</feature>
<feature type="transmembrane region" description="Helical" evidence="2">
    <location>
        <begin position="134"/>
        <end position="155"/>
    </location>
</feature>
<feature type="transmembrane region" description="Helical" evidence="2">
    <location>
        <begin position="285"/>
        <end position="315"/>
    </location>
</feature>
<feature type="transmembrane region" description="Helical" evidence="2">
    <location>
        <begin position="86"/>
        <end position="109"/>
    </location>
</feature>
<feature type="transmembrane region" description="Helical" evidence="2">
    <location>
        <begin position="327"/>
        <end position="345"/>
    </location>
</feature>
<evidence type="ECO:0000256" key="1">
    <source>
        <dbReference type="SAM" id="MobiDB-lite"/>
    </source>
</evidence>
<dbReference type="PANTHER" id="PTHR43592">
    <property type="entry name" value="CAAX AMINO TERMINAL PROTEASE"/>
    <property type="match status" value="1"/>
</dbReference>
<dbReference type="GO" id="GO:0004175">
    <property type="term" value="F:endopeptidase activity"/>
    <property type="evidence" value="ECO:0007669"/>
    <property type="project" value="UniProtKB-ARBA"/>
</dbReference>
<dbReference type="InterPro" id="IPR003675">
    <property type="entry name" value="Rce1/LyrA-like_dom"/>
</dbReference>
<evidence type="ECO:0000313" key="4">
    <source>
        <dbReference type="EMBL" id="TWT36386.1"/>
    </source>
</evidence>
<name>A0A5C5VCR7_9BACT</name>
<evidence type="ECO:0000256" key="2">
    <source>
        <dbReference type="SAM" id="Phobius"/>
    </source>
</evidence>
<dbReference type="RefSeq" id="WP_146563250.1">
    <property type="nucleotide sequence ID" value="NZ_SIHJ01000001.1"/>
</dbReference>
<dbReference type="GO" id="GO:0080120">
    <property type="term" value="P:CAAX-box protein maturation"/>
    <property type="evidence" value="ECO:0007669"/>
    <property type="project" value="UniProtKB-ARBA"/>
</dbReference>
<feature type="compositionally biased region" description="Basic and acidic residues" evidence="1">
    <location>
        <begin position="231"/>
        <end position="244"/>
    </location>
</feature>
<organism evidence="4 5">
    <name type="scientific">Posidoniimonas corsicana</name>
    <dbReference type="NCBI Taxonomy" id="1938618"/>
    <lineage>
        <taxon>Bacteria</taxon>
        <taxon>Pseudomonadati</taxon>
        <taxon>Planctomycetota</taxon>
        <taxon>Planctomycetia</taxon>
        <taxon>Pirellulales</taxon>
        <taxon>Lacipirellulaceae</taxon>
        <taxon>Posidoniimonas</taxon>
    </lineage>
</organism>
<feature type="domain" description="CAAX prenyl protease 2/Lysostaphin resistance protein A-like" evidence="3">
    <location>
        <begin position="281"/>
        <end position="336"/>
    </location>
</feature>
<dbReference type="PANTHER" id="PTHR43592:SF15">
    <property type="entry name" value="CAAX AMINO TERMINAL PROTEASE FAMILY PROTEIN"/>
    <property type="match status" value="1"/>
</dbReference>
<reference evidence="4 5" key="1">
    <citation type="submission" date="2019-02" db="EMBL/GenBank/DDBJ databases">
        <title>Deep-cultivation of Planctomycetes and their phenomic and genomic characterization uncovers novel biology.</title>
        <authorList>
            <person name="Wiegand S."/>
            <person name="Jogler M."/>
            <person name="Boedeker C."/>
            <person name="Pinto D."/>
            <person name="Vollmers J."/>
            <person name="Rivas-Marin E."/>
            <person name="Kohn T."/>
            <person name="Peeters S.H."/>
            <person name="Heuer A."/>
            <person name="Rast P."/>
            <person name="Oberbeckmann S."/>
            <person name="Bunk B."/>
            <person name="Jeske O."/>
            <person name="Meyerdierks A."/>
            <person name="Storesund J.E."/>
            <person name="Kallscheuer N."/>
            <person name="Luecker S."/>
            <person name="Lage O.M."/>
            <person name="Pohl T."/>
            <person name="Merkel B.J."/>
            <person name="Hornburger P."/>
            <person name="Mueller R.-W."/>
            <person name="Bruemmer F."/>
            <person name="Labrenz M."/>
            <person name="Spormann A.M."/>
            <person name="Op Den Camp H."/>
            <person name="Overmann J."/>
            <person name="Amann R."/>
            <person name="Jetten M.S.M."/>
            <person name="Mascher T."/>
            <person name="Medema M.H."/>
            <person name="Devos D.P."/>
            <person name="Kaster A.-K."/>
            <person name="Ovreas L."/>
            <person name="Rohde M."/>
            <person name="Galperin M.Y."/>
            <person name="Jogler C."/>
        </authorList>
    </citation>
    <scope>NUCLEOTIDE SEQUENCE [LARGE SCALE GENOMIC DNA]</scope>
    <source>
        <strain evidence="4 5">KOR34</strain>
    </source>
</reference>
<dbReference type="Proteomes" id="UP000316714">
    <property type="component" value="Unassembled WGS sequence"/>
</dbReference>
<gene>
    <name evidence="4" type="ORF">KOR34_12910</name>
</gene>
<keyword evidence="4" id="KW-0378">Hydrolase</keyword>
<dbReference type="AlphaFoldDB" id="A0A5C5VCR7"/>
<evidence type="ECO:0000313" key="5">
    <source>
        <dbReference type="Proteomes" id="UP000316714"/>
    </source>
</evidence>
<feature type="transmembrane region" description="Helical" evidence="2">
    <location>
        <begin position="46"/>
        <end position="65"/>
    </location>
</feature>
<keyword evidence="4" id="KW-0645">Protease</keyword>
<dbReference type="GO" id="GO:0006508">
    <property type="term" value="P:proteolysis"/>
    <property type="evidence" value="ECO:0007669"/>
    <property type="project" value="UniProtKB-KW"/>
</dbReference>
<dbReference type="EMBL" id="SIHJ01000001">
    <property type="protein sequence ID" value="TWT36386.1"/>
    <property type="molecule type" value="Genomic_DNA"/>
</dbReference>
<keyword evidence="5" id="KW-1185">Reference proteome</keyword>
<keyword evidence="2" id="KW-0812">Transmembrane</keyword>
<proteinExistence type="predicted"/>
<evidence type="ECO:0000259" key="3">
    <source>
        <dbReference type="Pfam" id="PF02517"/>
    </source>
</evidence>
<feature type="region of interest" description="Disordered" evidence="1">
    <location>
        <begin position="221"/>
        <end position="250"/>
    </location>
</feature>
<dbReference type="Pfam" id="PF02517">
    <property type="entry name" value="Rce1-like"/>
    <property type="match status" value="1"/>
</dbReference>